<gene>
    <name evidence="1" type="ORF">Ddye_003587</name>
</gene>
<dbReference type="Proteomes" id="UP001280121">
    <property type="component" value="Unassembled WGS sequence"/>
</dbReference>
<evidence type="ECO:0000313" key="2">
    <source>
        <dbReference type="Proteomes" id="UP001280121"/>
    </source>
</evidence>
<name>A0AAD9XT96_9ROSI</name>
<proteinExistence type="predicted"/>
<protein>
    <submittedName>
        <fullName evidence="1">Uncharacterized protein</fullName>
    </submittedName>
</protein>
<dbReference type="EMBL" id="JANJYI010000001">
    <property type="protein sequence ID" value="KAK2665013.1"/>
    <property type="molecule type" value="Genomic_DNA"/>
</dbReference>
<evidence type="ECO:0000313" key="1">
    <source>
        <dbReference type="EMBL" id="KAK2665013.1"/>
    </source>
</evidence>
<dbReference type="AlphaFoldDB" id="A0AAD9XT96"/>
<organism evidence="1 2">
    <name type="scientific">Dipteronia dyeriana</name>
    <dbReference type="NCBI Taxonomy" id="168575"/>
    <lineage>
        <taxon>Eukaryota</taxon>
        <taxon>Viridiplantae</taxon>
        <taxon>Streptophyta</taxon>
        <taxon>Embryophyta</taxon>
        <taxon>Tracheophyta</taxon>
        <taxon>Spermatophyta</taxon>
        <taxon>Magnoliopsida</taxon>
        <taxon>eudicotyledons</taxon>
        <taxon>Gunneridae</taxon>
        <taxon>Pentapetalae</taxon>
        <taxon>rosids</taxon>
        <taxon>malvids</taxon>
        <taxon>Sapindales</taxon>
        <taxon>Sapindaceae</taxon>
        <taxon>Hippocastanoideae</taxon>
        <taxon>Acereae</taxon>
        <taxon>Dipteronia</taxon>
    </lineage>
</organism>
<comment type="caution">
    <text evidence="1">The sequence shown here is derived from an EMBL/GenBank/DDBJ whole genome shotgun (WGS) entry which is preliminary data.</text>
</comment>
<reference evidence="1" key="1">
    <citation type="journal article" date="2023" name="Plant J.">
        <title>Genome sequences and population genomics provide insights into the demographic history, inbreeding, and mutation load of two 'living fossil' tree species of Dipteronia.</title>
        <authorList>
            <person name="Feng Y."/>
            <person name="Comes H.P."/>
            <person name="Chen J."/>
            <person name="Zhu S."/>
            <person name="Lu R."/>
            <person name="Zhang X."/>
            <person name="Li P."/>
            <person name="Qiu J."/>
            <person name="Olsen K.M."/>
            <person name="Qiu Y."/>
        </authorList>
    </citation>
    <scope>NUCLEOTIDE SEQUENCE</scope>
    <source>
        <strain evidence="1">KIB01</strain>
    </source>
</reference>
<accession>A0AAD9XT96</accession>
<sequence length="64" mass="7578">MASKPSNASNRPEWMIMELFYMGPTEVLQAIYVYSLWNGDLIFSSLRNDKWQCEHKEEPPVLRE</sequence>
<keyword evidence="2" id="KW-1185">Reference proteome</keyword>